<dbReference type="AlphaFoldDB" id="A0A0A9EBH1"/>
<name>A0A0A9EBH1_ARUDO</name>
<evidence type="ECO:0000313" key="2">
    <source>
        <dbReference type="EMBL" id="JAD93332.1"/>
    </source>
</evidence>
<evidence type="ECO:0000256" key="1">
    <source>
        <dbReference type="SAM" id="MobiDB-lite"/>
    </source>
</evidence>
<dbReference type="EMBL" id="GBRH01204563">
    <property type="protein sequence ID" value="JAD93332.1"/>
    <property type="molecule type" value="Transcribed_RNA"/>
</dbReference>
<feature type="compositionally biased region" description="Basic and acidic residues" evidence="1">
    <location>
        <begin position="1"/>
        <end position="16"/>
    </location>
</feature>
<feature type="region of interest" description="Disordered" evidence="1">
    <location>
        <begin position="87"/>
        <end position="113"/>
    </location>
</feature>
<reference evidence="2" key="2">
    <citation type="journal article" date="2015" name="Data Brief">
        <title>Shoot transcriptome of the giant reed, Arundo donax.</title>
        <authorList>
            <person name="Barrero R.A."/>
            <person name="Guerrero F.D."/>
            <person name="Moolhuijzen P."/>
            <person name="Goolsby J.A."/>
            <person name="Tidwell J."/>
            <person name="Bellgard S.E."/>
            <person name="Bellgard M.I."/>
        </authorList>
    </citation>
    <scope>NUCLEOTIDE SEQUENCE</scope>
    <source>
        <tissue evidence="2">Shoot tissue taken approximately 20 cm above the soil surface</tissue>
    </source>
</reference>
<proteinExistence type="predicted"/>
<organism evidence="2">
    <name type="scientific">Arundo donax</name>
    <name type="common">Giant reed</name>
    <name type="synonym">Donax arundinaceus</name>
    <dbReference type="NCBI Taxonomy" id="35708"/>
    <lineage>
        <taxon>Eukaryota</taxon>
        <taxon>Viridiplantae</taxon>
        <taxon>Streptophyta</taxon>
        <taxon>Embryophyta</taxon>
        <taxon>Tracheophyta</taxon>
        <taxon>Spermatophyta</taxon>
        <taxon>Magnoliopsida</taxon>
        <taxon>Liliopsida</taxon>
        <taxon>Poales</taxon>
        <taxon>Poaceae</taxon>
        <taxon>PACMAD clade</taxon>
        <taxon>Arundinoideae</taxon>
        <taxon>Arundineae</taxon>
        <taxon>Arundo</taxon>
    </lineage>
</organism>
<protein>
    <submittedName>
        <fullName evidence="2">Uncharacterized protein</fullName>
    </submittedName>
</protein>
<feature type="compositionally biased region" description="Basic residues" evidence="1">
    <location>
        <begin position="25"/>
        <end position="36"/>
    </location>
</feature>
<feature type="compositionally biased region" description="Basic and acidic residues" evidence="1">
    <location>
        <begin position="39"/>
        <end position="51"/>
    </location>
</feature>
<reference evidence="2" key="1">
    <citation type="submission" date="2014-09" db="EMBL/GenBank/DDBJ databases">
        <authorList>
            <person name="Magalhaes I.L.F."/>
            <person name="Oliveira U."/>
            <person name="Santos F.R."/>
            <person name="Vidigal T.H.D.A."/>
            <person name="Brescovit A.D."/>
            <person name="Santos A.J."/>
        </authorList>
    </citation>
    <scope>NUCLEOTIDE SEQUENCE</scope>
    <source>
        <tissue evidence="2">Shoot tissue taken approximately 20 cm above the soil surface</tissue>
    </source>
</reference>
<feature type="region of interest" description="Disordered" evidence="1">
    <location>
        <begin position="1"/>
        <end position="51"/>
    </location>
</feature>
<accession>A0A0A9EBH1</accession>
<sequence length="113" mass="12952">MEALRPDRPALRDRHPLRGALVADRHRRSARRRGIRLRGSGERGLERVDGPGERLRELLEPRKLRRVPLQQRGLYRRGCLRHRRGRLLRRGGGGGEWEEEEADGGDAVGHGCQ</sequence>